<comment type="catalytic activity">
    <reaction evidence="12">
        <text>ADP-D-ribose + H2O = D-ribose 5-phosphate + AMP + 2 H(+)</text>
        <dbReference type="Rhea" id="RHEA:10412"/>
        <dbReference type="ChEBI" id="CHEBI:15377"/>
        <dbReference type="ChEBI" id="CHEBI:15378"/>
        <dbReference type="ChEBI" id="CHEBI:57967"/>
        <dbReference type="ChEBI" id="CHEBI:78346"/>
        <dbReference type="ChEBI" id="CHEBI:456215"/>
        <dbReference type="EC" id="3.6.1.13"/>
    </reaction>
</comment>
<feature type="binding site" evidence="13">
    <location>
        <position position="95"/>
    </location>
    <ligand>
        <name>Mg(2+)</name>
        <dbReference type="ChEBI" id="CHEBI:18420"/>
        <label>1</label>
    </ligand>
</feature>
<protein>
    <recommendedName>
        <fullName evidence="4">ADP-ribose pyrophosphatase</fullName>
        <ecNumber evidence="3">3.6.1.13</ecNumber>
    </recommendedName>
    <alternativeName>
        <fullName evidence="9">ADP-ribose diphosphatase</fullName>
    </alternativeName>
    <alternativeName>
        <fullName evidence="11">ADP-ribose phosphohydrolase</fullName>
    </alternativeName>
    <alternativeName>
        <fullName evidence="10">Adenosine diphosphoribose pyrophosphatase</fullName>
    </alternativeName>
</protein>
<dbReference type="GO" id="GO:0019693">
    <property type="term" value="P:ribose phosphate metabolic process"/>
    <property type="evidence" value="ECO:0007669"/>
    <property type="project" value="TreeGrafter"/>
</dbReference>
<keyword evidence="5 13" id="KW-0479">Metal-binding</keyword>
<dbReference type="InterPro" id="IPR000086">
    <property type="entry name" value="NUDIX_hydrolase_dom"/>
</dbReference>
<keyword evidence="7 13" id="KW-0460">Magnesium</keyword>
<evidence type="ECO:0000256" key="1">
    <source>
        <dbReference type="ARBA" id="ARBA00001946"/>
    </source>
</evidence>
<keyword evidence="17" id="KW-1185">Reference proteome</keyword>
<evidence type="ECO:0000256" key="7">
    <source>
        <dbReference type="ARBA" id="ARBA00022842"/>
    </source>
</evidence>
<feature type="domain" description="Nudix hydrolase" evidence="15">
    <location>
        <begin position="54"/>
        <end position="192"/>
    </location>
</feature>
<dbReference type="PROSITE" id="PS51462">
    <property type="entry name" value="NUDIX"/>
    <property type="match status" value="1"/>
</dbReference>
<evidence type="ECO:0000256" key="9">
    <source>
        <dbReference type="ARBA" id="ARBA00030162"/>
    </source>
</evidence>
<comment type="function">
    <text evidence="8">Acts on ADP-mannose and ADP-glucose as well as ADP-ribose. Prevents glycogen biosynthesis. The reaction catalyzed by this enzyme is a limiting step of the gluconeogenic process.</text>
</comment>
<dbReference type="GO" id="GO:0005829">
    <property type="term" value="C:cytosol"/>
    <property type="evidence" value="ECO:0007669"/>
    <property type="project" value="TreeGrafter"/>
</dbReference>
<evidence type="ECO:0000256" key="14">
    <source>
        <dbReference type="PIRSR" id="PIRSR604385-3"/>
    </source>
</evidence>
<evidence type="ECO:0000313" key="16">
    <source>
        <dbReference type="EMBL" id="KXF80346.1"/>
    </source>
</evidence>
<dbReference type="GO" id="GO:0047631">
    <property type="term" value="F:ADP-ribose diphosphatase activity"/>
    <property type="evidence" value="ECO:0007669"/>
    <property type="project" value="UniProtKB-EC"/>
</dbReference>
<evidence type="ECO:0000256" key="3">
    <source>
        <dbReference type="ARBA" id="ARBA00012453"/>
    </source>
</evidence>
<dbReference type="PROSITE" id="PS00893">
    <property type="entry name" value="NUDIX_BOX"/>
    <property type="match status" value="1"/>
</dbReference>
<dbReference type="AlphaFoldDB" id="A0A135I4H3"/>
<dbReference type="SUPFAM" id="SSF55811">
    <property type="entry name" value="Nudix"/>
    <property type="match status" value="1"/>
</dbReference>
<evidence type="ECO:0000256" key="10">
    <source>
        <dbReference type="ARBA" id="ARBA00030308"/>
    </source>
</evidence>
<dbReference type="InterPro" id="IPR020084">
    <property type="entry name" value="NUDIX_hydrolase_CS"/>
</dbReference>
<dbReference type="InterPro" id="IPR004385">
    <property type="entry name" value="NDP_pyrophosphatase"/>
</dbReference>
<evidence type="ECO:0000256" key="11">
    <source>
        <dbReference type="ARBA" id="ARBA00033056"/>
    </source>
</evidence>
<feature type="short sequence motif" description="Nudix box" evidence="14">
    <location>
        <begin position="96"/>
        <end position="118"/>
    </location>
</feature>
<feature type="binding site" evidence="13">
    <location>
        <position position="163"/>
    </location>
    <ligand>
        <name>Mg(2+)</name>
        <dbReference type="ChEBI" id="CHEBI:18420"/>
        <label>1</label>
    </ligand>
</feature>
<proteinExistence type="inferred from homology"/>
<evidence type="ECO:0000256" key="2">
    <source>
        <dbReference type="ARBA" id="ARBA00007482"/>
    </source>
</evidence>
<dbReference type="OrthoDB" id="5292471at2"/>
<evidence type="ECO:0000256" key="4">
    <source>
        <dbReference type="ARBA" id="ARBA00013297"/>
    </source>
</evidence>
<dbReference type="Proteomes" id="UP000070529">
    <property type="component" value="Unassembled WGS sequence"/>
</dbReference>
<dbReference type="Gene3D" id="3.90.79.10">
    <property type="entry name" value="Nucleoside Triphosphate Pyrophosphohydrolase"/>
    <property type="match status" value="1"/>
</dbReference>
<dbReference type="GO" id="GO:0046872">
    <property type="term" value="F:metal ion binding"/>
    <property type="evidence" value="ECO:0007669"/>
    <property type="project" value="UniProtKB-KW"/>
</dbReference>
<evidence type="ECO:0000256" key="12">
    <source>
        <dbReference type="ARBA" id="ARBA00049546"/>
    </source>
</evidence>
<dbReference type="CDD" id="cd24155">
    <property type="entry name" value="NUDIX_ADPRase"/>
    <property type="match status" value="1"/>
</dbReference>
<dbReference type="STRING" id="294935.ATN88_11085"/>
<dbReference type="NCBIfam" id="NF008003">
    <property type="entry name" value="PRK10729.1"/>
    <property type="match status" value="1"/>
</dbReference>
<dbReference type="InterPro" id="IPR015797">
    <property type="entry name" value="NUDIX_hydrolase-like_dom_sf"/>
</dbReference>
<evidence type="ECO:0000313" key="17">
    <source>
        <dbReference type="Proteomes" id="UP000070529"/>
    </source>
</evidence>
<evidence type="ECO:0000256" key="6">
    <source>
        <dbReference type="ARBA" id="ARBA00022801"/>
    </source>
</evidence>
<dbReference type="EMBL" id="LNTY01000055">
    <property type="protein sequence ID" value="KXF80346.1"/>
    <property type="molecule type" value="Genomic_DNA"/>
</dbReference>
<organism evidence="16 17">
    <name type="scientific">Enterovibrio coralii</name>
    <dbReference type="NCBI Taxonomy" id="294935"/>
    <lineage>
        <taxon>Bacteria</taxon>
        <taxon>Pseudomonadati</taxon>
        <taxon>Pseudomonadota</taxon>
        <taxon>Gammaproteobacteria</taxon>
        <taxon>Vibrionales</taxon>
        <taxon>Vibrionaceae</taxon>
        <taxon>Enterovibrio</taxon>
    </lineage>
</organism>
<feature type="binding site" evidence="13">
    <location>
        <position position="115"/>
    </location>
    <ligand>
        <name>Mg(2+)</name>
        <dbReference type="ChEBI" id="CHEBI:18420"/>
        <label>1</label>
    </ligand>
</feature>
<name>A0A135I4H3_9GAMM</name>
<dbReference type="PANTHER" id="PTHR11839">
    <property type="entry name" value="UDP/ADP-SUGAR PYROPHOSPHATASE"/>
    <property type="match status" value="1"/>
</dbReference>
<dbReference type="EC" id="3.6.1.13" evidence="3"/>
<dbReference type="GO" id="GO:0006753">
    <property type="term" value="P:nucleoside phosphate metabolic process"/>
    <property type="evidence" value="ECO:0007669"/>
    <property type="project" value="TreeGrafter"/>
</dbReference>
<evidence type="ECO:0000256" key="8">
    <source>
        <dbReference type="ARBA" id="ARBA00025164"/>
    </source>
</evidence>
<dbReference type="NCBIfam" id="TIGR00052">
    <property type="entry name" value="nudix-type nucleoside diphosphatase, YffH/AdpP family"/>
    <property type="match status" value="1"/>
</dbReference>
<keyword evidence="6" id="KW-0378">Hydrolase</keyword>
<sequence>MPQTTQFDQFGTGDVEIETTDVVYNGYFKMVKYRFRHRLFAGGWSDVIDRELFERGHAVAMLPYDPKTDEVVLVEQIRVGAMVASDSPWQLEIVAGIIDKDETPDEVAIRETEEEAGLHVQSLIPMTSYLSSSGGCSERIHLYLGMVDASGAKGVHGLPEEGEDILVHVVERSRAMEWVANGKIENAASIIALQWLTLNRDKLDALSGE</sequence>
<dbReference type="PANTHER" id="PTHR11839:SF5">
    <property type="entry name" value="ADP-RIBOSE PYROPHOSPHATASE"/>
    <property type="match status" value="1"/>
</dbReference>
<evidence type="ECO:0000256" key="13">
    <source>
        <dbReference type="PIRSR" id="PIRSR604385-2"/>
    </source>
</evidence>
<evidence type="ECO:0000256" key="5">
    <source>
        <dbReference type="ARBA" id="ARBA00022723"/>
    </source>
</evidence>
<comment type="similarity">
    <text evidence="2">Belongs to the Nudix hydrolase family. NudF subfamily.</text>
</comment>
<dbReference type="Pfam" id="PF00293">
    <property type="entry name" value="NUDIX"/>
    <property type="match status" value="1"/>
</dbReference>
<comment type="cofactor">
    <cofactor evidence="1 13">
        <name>Mg(2+)</name>
        <dbReference type="ChEBI" id="CHEBI:18420"/>
    </cofactor>
</comment>
<comment type="caution">
    <text evidence="16">The sequence shown here is derived from an EMBL/GenBank/DDBJ whole genome shotgun (WGS) entry which is preliminary data.</text>
</comment>
<accession>A0A135I4H3</accession>
<reference evidence="16 17" key="1">
    <citation type="submission" date="2015-11" db="EMBL/GenBank/DDBJ databases">
        <title>Genomic Taxonomy of the Vibrionaceae.</title>
        <authorList>
            <person name="Gomez-Gil B."/>
            <person name="Enciso-Ibarra J."/>
        </authorList>
    </citation>
    <scope>NUCLEOTIDE SEQUENCE [LARGE SCALE GENOMIC DNA]</scope>
    <source>
        <strain evidence="16 17">CAIM 912</strain>
    </source>
</reference>
<dbReference type="GO" id="GO:0019144">
    <property type="term" value="F:ADP-sugar diphosphatase activity"/>
    <property type="evidence" value="ECO:0007669"/>
    <property type="project" value="TreeGrafter"/>
</dbReference>
<gene>
    <name evidence="16" type="ORF">ATN88_11085</name>
</gene>
<dbReference type="RefSeq" id="WP_067419572.1">
    <property type="nucleotide sequence ID" value="NZ_LNTY01000055.1"/>
</dbReference>
<feature type="binding site" evidence="13">
    <location>
        <position position="111"/>
    </location>
    <ligand>
        <name>Mg(2+)</name>
        <dbReference type="ChEBI" id="CHEBI:18420"/>
        <label>1</label>
    </ligand>
</feature>
<evidence type="ECO:0000259" key="15">
    <source>
        <dbReference type="PROSITE" id="PS51462"/>
    </source>
</evidence>